<proteinExistence type="predicted"/>
<protein>
    <submittedName>
        <fullName evidence="2">Uncharacterized protein</fullName>
    </submittedName>
</protein>
<sequence length="65" mass="7557">MVVLMASFEYRGLYYTFLLIILIRMRIIAITRSACMNQPNVYDDTYPKIHKIMSIAAIVSNIDLK</sequence>
<organism evidence="2">
    <name type="scientific">uncultured bacterium</name>
    <name type="common">gcode 4</name>
    <dbReference type="NCBI Taxonomy" id="1234023"/>
    <lineage>
        <taxon>Bacteria</taxon>
        <taxon>environmental samples</taxon>
    </lineage>
</organism>
<evidence type="ECO:0000256" key="1">
    <source>
        <dbReference type="SAM" id="Phobius"/>
    </source>
</evidence>
<keyword evidence="1" id="KW-0812">Transmembrane</keyword>
<dbReference type="AlphaFoldDB" id="K2G2V0"/>
<reference evidence="2" key="1">
    <citation type="journal article" date="2012" name="Science">
        <title>Fermentation, hydrogen, and sulfur metabolism in multiple uncultivated bacterial phyla.</title>
        <authorList>
            <person name="Wrighton K.C."/>
            <person name="Thomas B.C."/>
            <person name="Sharon I."/>
            <person name="Miller C.S."/>
            <person name="Castelle C.J."/>
            <person name="VerBerkmoes N.C."/>
            <person name="Wilkins M.J."/>
            <person name="Hettich R.L."/>
            <person name="Lipton M.S."/>
            <person name="Williams K.H."/>
            <person name="Long P.E."/>
            <person name="Banfield J.F."/>
        </authorList>
    </citation>
    <scope>NUCLEOTIDE SEQUENCE [LARGE SCALE GENOMIC DNA]</scope>
</reference>
<comment type="caution">
    <text evidence="2">The sequence shown here is derived from an EMBL/GenBank/DDBJ whole genome shotgun (WGS) entry which is preliminary data.</text>
</comment>
<dbReference type="EMBL" id="AMFJ01000153">
    <property type="protein sequence ID" value="EKE29533.1"/>
    <property type="molecule type" value="Genomic_DNA"/>
</dbReference>
<gene>
    <name evidence="2" type="ORF">ACD_2C00153G0004</name>
</gene>
<name>K2G2V0_9BACT</name>
<accession>K2G2V0</accession>
<feature type="transmembrane region" description="Helical" evidence="1">
    <location>
        <begin position="12"/>
        <end position="29"/>
    </location>
</feature>
<keyword evidence="1" id="KW-1133">Transmembrane helix</keyword>
<keyword evidence="1" id="KW-0472">Membrane</keyword>
<evidence type="ECO:0000313" key="2">
    <source>
        <dbReference type="EMBL" id="EKE29533.1"/>
    </source>
</evidence>